<feature type="chain" id="PRO_5047511020" evidence="12">
    <location>
        <begin position="31"/>
        <end position="706"/>
    </location>
</feature>
<evidence type="ECO:0000256" key="11">
    <source>
        <dbReference type="RuleBase" id="RU003357"/>
    </source>
</evidence>
<dbReference type="Pfam" id="PF00593">
    <property type="entry name" value="TonB_dep_Rec_b-barrel"/>
    <property type="match status" value="1"/>
</dbReference>
<dbReference type="InterPro" id="IPR039426">
    <property type="entry name" value="TonB-dep_rcpt-like"/>
</dbReference>
<organism evidence="15 16">
    <name type="scientific">[Empedobacter] haloabium</name>
    <dbReference type="NCBI Taxonomy" id="592317"/>
    <lineage>
        <taxon>Bacteria</taxon>
        <taxon>Pseudomonadati</taxon>
        <taxon>Pseudomonadota</taxon>
        <taxon>Betaproteobacteria</taxon>
        <taxon>Burkholderiales</taxon>
        <taxon>Oxalobacteraceae</taxon>
        <taxon>Telluria group</taxon>
        <taxon>Telluria group incertae sedis</taxon>
    </lineage>
</organism>
<evidence type="ECO:0000256" key="7">
    <source>
        <dbReference type="ARBA" id="ARBA00023136"/>
    </source>
</evidence>
<dbReference type="InterPro" id="IPR037066">
    <property type="entry name" value="Plug_dom_sf"/>
</dbReference>
<evidence type="ECO:0000259" key="13">
    <source>
        <dbReference type="Pfam" id="PF00593"/>
    </source>
</evidence>
<evidence type="ECO:0000256" key="6">
    <source>
        <dbReference type="ARBA" id="ARBA00023077"/>
    </source>
</evidence>
<evidence type="ECO:0000256" key="5">
    <source>
        <dbReference type="ARBA" id="ARBA00022692"/>
    </source>
</evidence>
<evidence type="ECO:0000256" key="12">
    <source>
        <dbReference type="SAM" id="SignalP"/>
    </source>
</evidence>
<evidence type="ECO:0000256" key="4">
    <source>
        <dbReference type="ARBA" id="ARBA00022452"/>
    </source>
</evidence>
<comment type="subcellular location">
    <subcellularLocation>
        <location evidence="1 10">Cell outer membrane</location>
        <topology evidence="1 10">Multi-pass membrane protein</topology>
    </subcellularLocation>
</comment>
<sequence>MKLPKQFVSAPRVVCIALAAAFALPATALAQSISDEDDLSLVYGDNDSVSIASGTSMALRRAPGVATVITAADIAAMGATDLDQVLETVPGLHVNRSANNYTPLYVVRGIVSQFTPQLLVLQDGVPVTTAFTGNKGNLWGGYPVEHIARIEVMRGPASALYGSDAFSGVVNLITKGALDTPGTEVGVRAGSFRTRDGWVQHGGRLGPLAVAAYVRRGRGDGFRSVVEADAQSRNDALYGTRASLAPGSIDVGYSALDANLQLAWEHWTARVGYKLRDDLGTGAGIASALDPVGRQRSERITTGLTWADPQWRRDWGLGAAVNRQEYRQEIPVDFMLLPPGARLSTGTFPDGMRGGPDEFERILRLSAWADYAGWDNHHVRIGAGHDDLDMYRTHESRNFTYARNGLPVPLPGVVDFVATDPFVLPQRRKIDYVYVQDEWRFAKDWGVTAGVRHDRYSDFGGTTNPRVAVVWDASYDVTAKLLYGRAFRAPSFNESYGITNPVALGNPDLRPETNHTLEASFAWQAQADTQLNLTLFRYRMRDIIRTLPNRVAGTGATYANAGDQEGRGLELEGSWTLRRVRVVGNYAYQRSVDAATRRDAGYAPRHHVNARADWQAASTLLASGQLNWVGERQRAPGDARAPLDGYSTIDLTLATRRGRHGWNVAASVRNLFDSDVRQPSLAPGLALPHDLPMAPRSFTLQAVYSL</sequence>
<comment type="similarity">
    <text evidence="2 10 11">Belongs to the TonB-dependent receptor family.</text>
</comment>
<protein>
    <submittedName>
        <fullName evidence="15">TonB-dependent receptor</fullName>
    </submittedName>
</protein>
<dbReference type="CDD" id="cd01347">
    <property type="entry name" value="ligand_gated_channel"/>
    <property type="match status" value="1"/>
</dbReference>
<accession>A0ABZ1UW30</accession>
<keyword evidence="12" id="KW-0732">Signal</keyword>
<name>A0ABZ1UW30_9BURK</name>
<keyword evidence="8 15" id="KW-0675">Receptor</keyword>
<keyword evidence="7 10" id="KW-0472">Membrane</keyword>
<evidence type="ECO:0000259" key="14">
    <source>
        <dbReference type="Pfam" id="PF07715"/>
    </source>
</evidence>
<dbReference type="PROSITE" id="PS52016">
    <property type="entry name" value="TONB_DEPENDENT_REC_3"/>
    <property type="match status" value="1"/>
</dbReference>
<feature type="domain" description="TonB-dependent receptor plug" evidence="14">
    <location>
        <begin position="59"/>
        <end position="169"/>
    </location>
</feature>
<dbReference type="Gene3D" id="2.170.130.10">
    <property type="entry name" value="TonB-dependent receptor, plug domain"/>
    <property type="match status" value="1"/>
</dbReference>
<feature type="signal peptide" evidence="12">
    <location>
        <begin position="1"/>
        <end position="30"/>
    </location>
</feature>
<gene>
    <name evidence="15" type="ORF">E7V67_014030</name>
</gene>
<keyword evidence="5 10" id="KW-0812">Transmembrane</keyword>
<keyword evidence="4 10" id="KW-1134">Transmembrane beta strand</keyword>
<dbReference type="PANTHER" id="PTHR30069">
    <property type="entry name" value="TONB-DEPENDENT OUTER MEMBRANE RECEPTOR"/>
    <property type="match status" value="1"/>
</dbReference>
<keyword evidence="9 10" id="KW-0998">Cell outer membrane</keyword>
<evidence type="ECO:0000256" key="9">
    <source>
        <dbReference type="ARBA" id="ARBA00023237"/>
    </source>
</evidence>
<evidence type="ECO:0000256" key="3">
    <source>
        <dbReference type="ARBA" id="ARBA00022448"/>
    </source>
</evidence>
<dbReference type="Proteomes" id="UP000321323">
    <property type="component" value="Chromosome"/>
</dbReference>
<feature type="domain" description="TonB-dependent receptor-like beta-barrel" evidence="13">
    <location>
        <begin position="256"/>
        <end position="671"/>
    </location>
</feature>
<proteinExistence type="inferred from homology"/>
<dbReference type="EMBL" id="CP136508">
    <property type="protein sequence ID" value="WUR16173.1"/>
    <property type="molecule type" value="Genomic_DNA"/>
</dbReference>
<reference evidence="15 16" key="1">
    <citation type="journal article" date="2019" name="Int. J. Syst. Evol. Microbiol.">
        <title>The Draft Whole-Genome Sequence of the Antibiotic Producer Empedobacter haloabium ATCC 31962 Provides Indications for Its Taxonomic Reclassification.</title>
        <authorList>
            <person name="Miess H."/>
            <person name="Arlt P."/>
            <person name="Apel A.K."/>
            <person name="Weber T."/>
            <person name="Nieselt K."/>
            <person name="Hanssen F."/>
            <person name="Czemmel S."/>
            <person name="Nahnsen S."/>
            <person name="Gross H."/>
        </authorList>
    </citation>
    <scope>NUCLEOTIDE SEQUENCE [LARGE SCALE GENOMIC DNA]</scope>
    <source>
        <strain evidence="15 16">ATCC 31962</strain>
    </source>
</reference>
<evidence type="ECO:0000256" key="8">
    <source>
        <dbReference type="ARBA" id="ARBA00023170"/>
    </source>
</evidence>
<evidence type="ECO:0000313" key="16">
    <source>
        <dbReference type="Proteomes" id="UP000321323"/>
    </source>
</evidence>
<dbReference type="InterPro" id="IPR000531">
    <property type="entry name" value="Beta-barrel_TonB"/>
</dbReference>
<evidence type="ECO:0000256" key="1">
    <source>
        <dbReference type="ARBA" id="ARBA00004571"/>
    </source>
</evidence>
<keyword evidence="3 10" id="KW-0813">Transport</keyword>
<dbReference type="Gene3D" id="2.40.170.20">
    <property type="entry name" value="TonB-dependent receptor, beta-barrel domain"/>
    <property type="match status" value="1"/>
</dbReference>
<dbReference type="InterPro" id="IPR036942">
    <property type="entry name" value="Beta-barrel_TonB_sf"/>
</dbReference>
<keyword evidence="6 11" id="KW-0798">TonB box</keyword>
<dbReference type="PANTHER" id="PTHR30069:SF50">
    <property type="entry name" value="TONB-DEPENDENT RECEPTOR HI_1217-RELATED"/>
    <property type="match status" value="1"/>
</dbReference>
<evidence type="ECO:0000256" key="10">
    <source>
        <dbReference type="PROSITE-ProRule" id="PRU01360"/>
    </source>
</evidence>
<evidence type="ECO:0000256" key="2">
    <source>
        <dbReference type="ARBA" id="ARBA00009810"/>
    </source>
</evidence>
<evidence type="ECO:0000313" key="15">
    <source>
        <dbReference type="EMBL" id="WUR16173.1"/>
    </source>
</evidence>
<dbReference type="InterPro" id="IPR012910">
    <property type="entry name" value="Plug_dom"/>
</dbReference>
<dbReference type="Pfam" id="PF07715">
    <property type="entry name" value="Plug"/>
    <property type="match status" value="1"/>
</dbReference>
<dbReference type="SUPFAM" id="SSF56935">
    <property type="entry name" value="Porins"/>
    <property type="match status" value="1"/>
</dbReference>
<keyword evidence="16" id="KW-1185">Reference proteome</keyword>